<gene>
    <name evidence="4" type="ORF">AMJ52_09165</name>
</gene>
<dbReference type="PANTHER" id="PTHR35527:SF2">
    <property type="entry name" value="HYDROLASE"/>
    <property type="match status" value="1"/>
</dbReference>
<dbReference type="PANTHER" id="PTHR35527">
    <property type="entry name" value="CHOLOYLGLYCINE HYDROLASE"/>
    <property type="match status" value="1"/>
</dbReference>
<keyword evidence="2" id="KW-0378">Hydrolase</keyword>
<organism evidence="4 5">
    <name type="scientific">candidate division TA06 bacterium DG_78</name>
    <dbReference type="NCBI Taxonomy" id="1703772"/>
    <lineage>
        <taxon>Bacteria</taxon>
        <taxon>Bacteria division TA06</taxon>
    </lineage>
</organism>
<dbReference type="SUPFAM" id="SSF56235">
    <property type="entry name" value="N-terminal nucleophile aminohydrolases (Ntn hydrolases)"/>
    <property type="match status" value="1"/>
</dbReference>
<reference evidence="4 5" key="1">
    <citation type="journal article" date="2015" name="Microbiome">
        <title>Genomic resolution of linkages in carbon, nitrogen, and sulfur cycling among widespread estuary sediment bacteria.</title>
        <authorList>
            <person name="Baker B.J."/>
            <person name="Lazar C.S."/>
            <person name="Teske A.P."/>
            <person name="Dick G.J."/>
        </authorList>
    </citation>
    <scope>NUCLEOTIDE SEQUENCE [LARGE SCALE GENOMIC DNA]</scope>
    <source>
        <strain evidence="4">DG_78</strain>
    </source>
</reference>
<comment type="similarity">
    <text evidence="1">Belongs to the peptidase C59 family.</text>
</comment>
<dbReference type="Gene3D" id="3.60.60.10">
    <property type="entry name" value="Penicillin V Acylase, Chain A"/>
    <property type="match status" value="1"/>
</dbReference>
<dbReference type="EMBL" id="LJNI01000146">
    <property type="protein sequence ID" value="KPJ71017.1"/>
    <property type="molecule type" value="Genomic_DNA"/>
</dbReference>
<feature type="domain" description="Choloylglycine hydrolase/NAAA C-terminal" evidence="3">
    <location>
        <begin position="11"/>
        <end position="86"/>
    </location>
</feature>
<dbReference type="GO" id="GO:0016787">
    <property type="term" value="F:hydrolase activity"/>
    <property type="evidence" value="ECO:0007669"/>
    <property type="project" value="UniProtKB-KW"/>
</dbReference>
<proteinExistence type="inferred from homology"/>
<comment type="caution">
    <text evidence="4">The sequence shown here is derived from an EMBL/GenBank/DDBJ whole genome shotgun (WGS) entry which is preliminary data.</text>
</comment>
<dbReference type="AlphaFoldDB" id="A0A0S7Y9W9"/>
<dbReference type="PATRIC" id="fig|1703772.3.peg.1076"/>
<dbReference type="InterPro" id="IPR052193">
    <property type="entry name" value="Peptidase_C59"/>
</dbReference>
<evidence type="ECO:0000313" key="4">
    <source>
        <dbReference type="EMBL" id="KPJ71017.1"/>
    </source>
</evidence>
<dbReference type="InterPro" id="IPR029132">
    <property type="entry name" value="CBAH/NAAA_C"/>
</dbReference>
<protein>
    <recommendedName>
        <fullName evidence="3">Choloylglycine hydrolase/NAAA C-terminal domain-containing protein</fullName>
    </recommendedName>
</protein>
<name>A0A0S7Y9W9_UNCT6</name>
<dbReference type="Pfam" id="PF02275">
    <property type="entry name" value="CBAH"/>
    <property type="match status" value="1"/>
</dbReference>
<sequence length="250" mass="28728">TEYPHIDARKGLSDLQWIQYQLDNFATVDEVIASDKNIRISVRYAIPLHFLVCDRTGRAATIEFLAGEMVAHTQDDLPATVLTNNTCKYSIRLFTVFDGDETISVFDAADYSLKRFVWAAQGVHNWNPKTCGPPVRYAFNILDKVSMDFTVFRIVYDVGNNHIYFKTKSNPNMRFINVNKFNFSCDTPVKIMDISTGNEGDVTPLFSDYTYEANYDLIFRSFSETEFLKNIPEQVLETRAQYPETLPCEE</sequence>
<feature type="non-terminal residue" evidence="4">
    <location>
        <position position="1"/>
    </location>
</feature>
<dbReference type="Proteomes" id="UP000051012">
    <property type="component" value="Unassembled WGS sequence"/>
</dbReference>
<evidence type="ECO:0000256" key="2">
    <source>
        <dbReference type="ARBA" id="ARBA00022801"/>
    </source>
</evidence>
<evidence type="ECO:0000256" key="1">
    <source>
        <dbReference type="ARBA" id="ARBA00006625"/>
    </source>
</evidence>
<accession>A0A0S7Y9W9</accession>
<dbReference type="InterPro" id="IPR029055">
    <property type="entry name" value="Ntn_hydrolases_N"/>
</dbReference>
<evidence type="ECO:0000259" key="3">
    <source>
        <dbReference type="Pfam" id="PF02275"/>
    </source>
</evidence>
<evidence type="ECO:0000313" key="5">
    <source>
        <dbReference type="Proteomes" id="UP000051012"/>
    </source>
</evidence>